<comment type="similarity">
    <text evidence="1">Belongs to the WD repeat THOC6 family.</text>
</comment>
<dbReference type="SUPFAM" id="SSF50978">
    <property type="entry name" value="WD40 repeat-like"/>
    <property type="match status" value="1"/>
</dbReference>
<name>A0A915DZA4_9BILA</name>
<sequence length="315" mass="34040">MRIQENYLGDVVAKYYTQIVDQCFSDDGKYVISINSFGHIITCPCPSNDSAANSASNTGNTHTNLQLTSGKSLANVLICGDANGNVHGFNSSSLIESATANTNGSISLHDIEVLKKPISVFGGHSQKINKLAKRSEFEFVSCSDDGLVQFWDSRLNKKPPRTLQVASHSQVSRPNCANEIYAVDVDDDFVVCGGGVNLSMWHLSSSSLALVLNNGEDGDQTEICSAVEMVDGQILAGATTFTNNATLHRYNYSGSSILSLKINMNSIRNIHTAEFSTQTHKTSVVSGESSQLFFLTDFGFISSSIKQQKSVDEIV</sequence>
<dbReference type="GO" id="GO:0006406">
    <property type="term" value="P:mRNA export from nucleus"/>
    <property type="evidence" value="ECO:0007669"/>
    <property type="project" value="TreeGrafter"/>
</dbReference>
<evidence type="ECO:0000256" key="2">
    <source>
        <dbReference type="ARBA" id="ARBA00022574"/>
    </source>
</evidence>
<dbReference type="GO" id="GO:0000346">
    <property type="term" value="C:transcription export complex"/>
    <property type="evidence" value="ECO:0007669"/>
    <property type="project" value="TreeGrafter"/>
</dbReference>
<evidence type="ECO:0000313" key="3">
    <source>
        <dbReference type="Proteomes" id="UP000887574"/>
    </source>
</evidence>
<dbReference type="Proteomes" id="UP000887574">
    <property type="component" value="Unplaced"/>
</dbReference>
<dbReference type="InterPro" id="IPR042626">
    <property type="entry name" value="THOC6"/>
</dbReference>
<organism evidence="3 4">
    <name type="scientific">Ditylenchus dipsaci</name>
    <dbReference type="NCBI Taxonomy" id="166011"/>
    <lineage>
        <taxon>Eukaryota</taxon>
        <taxon>Metazoa</taxon>
        <taxon>Ecdysozoa</taxon>
        <taxon>Nematoda</taxon>
        <taxon>Chromadorea</taxon>
        <taxon>Rhabditida</taxon>
        <taxon>Tylenchina</taxon>
        <taxon>Tylenchomorpha</taxon>
        <taxon>Sphaerularioidea</taxon>
        <taxon>Anguinidae</taxon>
        <taxon>Anguininae</taxon>
        <taxon>Ditylenchus</taxon>
    </lineage>
</organism>
<dbReference type="InterPro" id="IPR036322">
    <property type="entry name" value="WD40_repeat_dom_sf"/>
</dbReference>
<protein>
    <submittedName>
        <fullName evidence="4">Nucleoporin Nup43</fullName>
    </submittedName>
</protein>
<dbReference type="PANTHER" id="PTHR44411">
    <property type="entry name" value="THO COMPLEX SUBUNIT 6 HOMOLOG"/>
    <property type="match status" value="1"/>
</dbReference>
<proteinExistence type="inferred from homology"/>
<dbReference type="SMART" id="SM00320">
    <property type="entry name" value="WD40"/>
    <property type="match status" value="1"/>
</dbReference>
<dbReference type="PANTHER" id="PTHR44411:SF1">
    <property type="entry name" value="THO COMPLEX SUBUNIT 6 HOMOLOG"/>
    <property type="match status" value="1"/>
</dbReference>
<dbReference type="InterPro" id="IPR001680">
    <property type="entry name" value="WD40_rpt"/>
</dbReference>
<dbReference type="GO" id="GO:0000347">
    <property type="term" value="C:THO complex"/>
    <property type="evidence" value="ECO:0007669"/>
    <property type="project" value="TreeGrafter"/>
</dbReference>
<dbReference type="WBParaSite" id="jg24772">
    <property type="protein sequence ID" value="jg24772"/>
    <property type="gene ID" value="jg24772"/>
</dbReference>
<accession>A0A915DZA4</accession>
<keyword evidence="2" id="KW-0853">WD repeat</keyword>
<dbReference type="AlphaFoldDB" id="A0A915DZA4"/>
<dbReference type="InterPro" id="IPR015943">
    <property type="entry name" value="WD40/YVTN_repeat-like_dom_sf"/>
</dbReference>
<dbReference type="Gene3D" id="2.130.10.10">
    <property type="entry name" value="YVTN repeat-like/Quinoprotein amine dehydrogenase"/>
    <property type="match status" value="1"/>
</dbReference>
<evidence type="ECO:0000256" key="1">
    <source>
        <dbReference type="ARBA" id="ARBA00009728"/>
    </source>
</evidence>
<evidence type="ECO:0000313" key="4">
    <source>
        <dbReference type="WBParaSite" id="jg24772"/>
    </source>
</evidence>
<keyword evidence="3" id="KW-1185">Reference proteome</keyword>
<dbReference type="Pfam" id="PF00400">
    <property type="entry name" value="WD40"/>
    <property type="match status" value="1"/>
</dbReference>
<reference evidence="4" key="1">
    <citation type="submission" date="2022-11" db="UniProtKB">
        <authorList>
            <consortium name="WormBaseParasite"/>
        </authorList>
    </citation>
    <scope>IDENTIFICATION</scope>
</reference>